<evidence type="ECO:0000313" key="1">
    <source>
        <dbReference type="EMBL" id="KAJ7996918.1"/>
    </source>
</evidence>
<protein>
    <submittedName>
        <fullName evidence="1">Uncharacterized protein</fullName>
    </submittedName>
</protein>
<proteinExistence type="predicted"/>
<evidence type="ECO:0000313" key="2">
    <source>
        <dbReference type="Proteomes" id="UP001157502"/>
    </source>
</evidence>
<gene>
    <name evidence="1" type="ORF">DPEC_G00223480</name>
</gene>
<accession>A0ACC2G077</accession>
<keyword evidence="2" id="KW-1185">Reference proteome</keyword>
<dbReference type="Proteomes" id="UP001157502">
    <property type="component" value="Chromosome 19"/>
</dbReference>
<sequence length="89" mass="9843">MILLRATGPTQLGVIPVLLLALLATLILVFFPRNSETPSPFKDMEIVDSFFIGRYILLSVASVCFLVALFGLLPLHFLEAVYAKPLKTH</sequence>
<name>A0ACC2G077_DALPE</name>
<dbReference type="EMBL" id="CM055746">
    <property type="protein sequence ID" value="KAJ7996918.1"/>
    <property type="molecule type" value="Genomic_DNA"/>
</dbReference>
<reference evidence="1" key="1">
    <citation type="submission" date="2021-05" db="EMBL/GenBank/DDBJ databases">
        <authorList>
            <person name="Pan Q."/>
            <person name="Jouanno E."/>
            <person name="Zahm M."/>
            <person name="Klopp C."/>
            <person name="Cabau C."/>
            <person name="Louis A."/>
            <person name="Berthelot C."/>
            <person name="Parey E."/>
            <person name="Roest Crollius H."/>
            <person name="Montfort J."/>
            <person name="Robinson-Rechavi M."/>
            <person name="Bouchez O."/>
            <person name="Lampietro C."/>
            <person name="Lopez Roques C."/>
            <person name="Donnadieu C."/>
            <person name="Postlethwait J."/>
            <person name="Bobe J."/>
            <person name="Dillon D."/>
            <person name="Chandos A."/>
            <person name="von Hippel F."/>
            <person name="Guiguen Y."/>
        </authorList>
    </citation>
    <scope>NUCLEOTIDE SEQUENCE</scope>
    <source>
        <strain evidence="1">YG-Jan2019</strain>
    </source>
</reference>
<organism evidence="1 2">
    <name type="scientific">Dallia pectoralis</name>
    <name type="common">Alaska blackfish</name>
    <dbReference type="NCBI Taxonomy" id="75939"/>
    <lineage>
        <taxon>Eukaryota</taxon>
        <taxon>Metazoa</taxon>
        <taxon>Chordata</taxon>
        <taxon>Craniata</taxon>
        <taxon>Vertebrata</taxon>
        <taxon>Euteleostomi</taxon>
        <taxon>Actinopterygii</taxon>
        <taxon>Neopterygii</taxon>
        <taxon>Teleostei</taxon>
        <taxon>Protacanthopterygii</taxon>
        <taxon>Esociformes</taxon>
        <taxon>Umbridae</taxon>
        <taxon>Dallia</taxon>
    </lineage>
</organism>
<comment type="caution">
    <text evidence="1">The sequence shown here is derived from an EMBL/GenBank/DDBJ whole genome shotgun (WGS) entry which is preliminary data.</text>
</comment>